<name>A0A2C7AE25_9PROT</name>
<reference evidence="2 3" key="1">
    <citation type="submission" date="2017-10" db="EMBL/GenBank/DDBJ databases">
        <authorList>
            <person name="Banno H."/>
            <person name="Chua N.-H."/>
        </authorList>
    </citation>
    <scope>NUCLEOTIDE SEQUENCE [LARGE SCALE GENOMIC DNA]</scope>
    <source>
        <strain evidence="2 3">YW11</strain>
    </source>
</reference>
<protein>
    <submittedName>
        <fullName evidence="2">Uncharacterized protein</fullName>
    </submittedName>
</protein>
<organism evidence="2 3">
    <name type="scientific">Teichococcus rhizosphaerae</name>
    <dbReference type="NCBI Taxonomy" id="1335062"/>
    <lineage>
        <taxon>Bacteria</taxon>
        <taxon>Pseudomonadati</taxon>
        <taxon>Pseudomonadota</taxon>
        <taxon>Alphaproteobacteria</taxon>
        <taxon>Acetobacterales</taxon>
        <taxon>Roseomonadaceae</taxon>
        <taxon>Roseomonas</taxon>
    </lineage>
</organism>
<accession>A0A2C7AE25</accession>
<evidence type="ECO:0000313" key="2">
    <source>
        <dbReference type="EMBL" id="PHK95376.1"/>
    </source>
</evidence>
<proteinExistence type="predicted"/>
<sequence length="256" mass="26959">MSGFRFPWDELSGDEAPRGAARQAARVRAPRRPRGRPPAAEGLGRGGGGAAAGSMAAGSEGSEGGCGVAVEHADWVAGELSVQGPAAEAARLAGAAAGAGVIPWRLDHAAMEEDLFHRLAARYPRTGRLSLEGCRAFAAQFREKVEDRHRRALAAVGVSRACCLDLHALLPVPPEVLALGPAHPAARRWLRAHWGTTELRRVVRLPAGRGGRRPPGEALLRFGFFAAGALPFAAVRRLERQWPALRLALRPAGGAG</sequence>
<evidence type="ECO:0000256" key="1">
    <source>
        <dbReference type="SAM" id="MobiDB-lite"/>
    </source>
</evidence>
<gene>
    <name evidence="2" type="ORF">CR162_08585</name>
</gene>
<comment type="caution">
    <text evidence="2">The sequence shown here is derived from an EMBL/GenBank/DDBJ whole genome shotgun (WGS) entry which is preliminary data.</text>
</comment>
<dbReference type="AlphaFoldDB" id="A0A2C7AE25"/>
<feature type="region of interest" description="Disordered" evidence="1">
    <location>
        <begin position="1"/>
        <end position="63"/>
    </location>
</feature>
<dbReference type="EMBL" id="PDNU01000011">
    <property type="protein sequence ID" value="PHK95376.1"/>
    <property type="molecule type" value="Genomic_DNA"/>
</dbReference>
<evidence type="ECO:0000313" key="3">
    <source>
        <dbReference type="Proteomes" id="UP000223527"/>
    </source>
</evidence>
<feature type="compositionally biased region" description="Low complexity" evidence="1">
    <location>
        <begin position="18"/>
        <end position="27"/>
    </location>
</feature>
<keyword evidence="3" id="KW-1185">Reference proteome</keyword>
<dbReference type="Proteomes" id="UP000223527">
    <property type="component" value="Unassembled WGS sequence"/>
</dbReference>